<dbReference type="AlphaFoldDB" id="A0AA89BV32"/>
<feature type="transmembrane region" description="Helical" evidence="9">
    <location>
        <begin position="158"/>
        <end position="176"/>
    </location>
</feature>
<organism evidence="11 12">
    <name type="scientific">Pinctada imbricata</name>
    <name type="common">Atlantic pearl-oyster</name>
    <name type="synonym">Pinctada martensii</name>
    <dbReference type="NCBI Taxonomy" id="66713"/>
    <lineage>
        <taxon>Eukaryota</taxon>
        <taxon>Metazoa</taxon>
        <taxon>Spiralia</taxon>
        <taxon>Lophotrochozoa</taxon>
        <taxon>Mollusca</taxon>
        <taxon>Bivalvia</taxon>
        <taxon>Autobranchia</taxon>
        <taxon>Pteriomorphia</taxon>
        <taxon>Pterioida</taxon>
        <taxon>Pterioidea</taxon>
        <taxon>Pteriidae</taxon>
        <taxon>Pinctada</taxon>
    </lineage>
</organism>
<dbReference type="GO" id="GO:0015271">
    <property type="term" value="F:outward rectifier potassium channel activity"/>
    <property type="evidence" value="ECO:0007669"/>
    <property type="project" value="TreeGrafter"/>
</dbReference>
<keyword evidence="4 9" id="KW-1133">Transmembrane helix</keyword>
<feature type="region of interest" description="Disordered" evidence="8">
    <location>
        <begin position="231"/>
        <end position="278"/>
    </location>
</feature>
<keyword evidence="6 9" id="KW-0472">Membrane</keyword>
<reference evidence="11" key="1">
    <citation type="submission" date="2019-08" db="EMBL/GenBank/DDBJ databases">
        <title>The improved chromosome-level genome for the pearl oyster Pinctada fucata martensii using PacBio sequencing and Hi-C.</title>
        <authorList>
            <person name="Zheng Z."/>
        </authorList>
    </citation>
    <scope>NUCLEOTIDE SEQUENCE</scope>
    <source>
        <strain evidence="11">ZZ-2019</strain>
        <tissue evidence="11">Adductor muscle</tissue>
    </source>
</reference>
<dbReference type="InterPro" id="IPR013099">
    <property type="entry name" value="K_chnl_dom"/>
</dbReference>
<evidence type="ECO:0000313" key="12">
    <source>
        <dbReference type="Proteomes" id="UP001186944"/>
    </source>
</evidence>
<feature type="compositionally biased region" description="Basic and acidic residues" evidence="8">
    <location>
        <begin position="231"/>
        <end position="252"/>
    </location>
</feature>
<dbReference type="Gene3D" id="1.10.287.70">
    <property type="match status" value="1"/>
</dbReference>
<name>A0AA89BV32_PINIB</name>
<keyword evidence="2" id="KW-0813">Transport</keyword>
<evidence type="ECO:0000256" key="7">
    <source>
        <dbReference type="ARBA" id="ARBA00023303"/>
    </source>
</evidence>
<dbReference type="GO" id="GO:0022841">
    <property type="term" value="F:potassium ion leak channel activity"/>
    <property type="evidence" value="ECO:0007669"/>
    <property type="project" value="TreeGrafter"/>
</dbReference>
<keyword evidence="12" id="KW-1185">Reference proteome</keyword>
<feature type="transmembrane region" description="Helical" evidence="9">
    <location>
        <begin position="40"/>
        <end position="61"/>
    </location>
</feature>
<evidence type="ECO:0000256" key="2">
    <source>
        <dbReference type="ARBA" id="ARBA00022448"/>
    </source>
</evidence>
<keyword evidence="3 9" id="KW-0812">Transmembrane</keyword>
<dbReference type="PANTHER" id="PTHR11003:SF335">
    <property type="entry name" value="POTASSIUM CHANNEL DOMAIN-CONTAINING PROTEIN"/>
    <property type="match status" value="1"/>
</dbReference>
<evidence type="ECO:0000256" key="3">
    <source>
        <dbReference type="ARBA" id="ARBA00022692"/>
    </source>
</evidence>
<dbReference type="SUPFAM" id="SSF81324">
    <property type="entry name" value="Voltage-gated potassium channels"/>
    <property type="match status" value="1"/>
</dbReference>
<evidence type="ECO:0000256" key="6">
    <source>
        <dbReference type="ARBA" id="ARBA00023136"/>
    </source>
</evidence>
<comment type="subcellular location">
    <subcellularLocation>
        <location evidence="1">Membrane</location>
        <topology evidence="1">Multi-pass membrane protein</topology>
    </subcellularLocation>
</comment>
<accession>A0AA89BV32</accession>
<feature type="domain" description="Potassium channel" evidence="10">
    <location>
        <begin position="124"/>
        <end position="183"/>
    </location>
</feature>
<evidence type="ECO:0000256" key="8">
    <source>
        <dbReference type="SAM" id="MobiDB-lite"/>
    </source>
</evidence>
<dbReference type="EMBL" id="VSWD01000008">
    <property type="protein sequence ID" value="KAK3095656.1"/>
    <property type="molecule type" value="Genomic_DNA"/>
</dbReference>
<dbReference type="GO" id="GO:0005886">
    <property type="term" value="C:plasma membrane"/>
    <property type="evidence" value="ECO:0007669"/>
    <property type="project" value="TreeGrafter"/>
</dbReference>
<evidence type="ECO:0000256" key="4">
    <source>
        <dbReference type="ARBA" id="ARBA00022989"/>
    </source>
</evidence>
<gene>
    <name evidence="11" type="ORF">FSP39_017213</name>
</gene>
<protein>
    <recommendedName>
        <fullName evidence="10">Potassium channel domain-containing protein</fullName>
    </recommendedName>
</protein>
<sequence length="278" mass="31917">MSSDADLEAPVASVSDLHDDTLLGKARIYLAKIYRALKSLVGLAILLVLYSILGMAVFRMIEYPNEVEQRAKALEKKAEILQSMLNKTWMFNRIGETQWVEDTRALLASFEDIVRNMDYSSDTDENTWGWWSAFFYCTTIYTTIGYGSITPKTDLGRFVTILYALIGIPLALMVLAEVGKRFTVGLKFLWKFVRRYYYTGYCIKVRQQGKSYLDRGKTALRRASHRRRYRVNEDGKREEIPRTLYDKAPKDEKDEENPVANGHEPEDLEGSGSLCTLL</sequence>
<dbReference type="InterPro" id="IPR003280">
    <property type="entry name" value="2pore_dom_K_chnl"/>
</dbReference>
<keyword evidence="5" id="KW-0406">Ion transport</keyword>
<dbReference type="Proteomes" id="UP001186944">
    <property type="component" value="Unassembled WGS sequence"/>
</dbReference>
<comment type="caution">
    <text evidence="11">The sequence shown here is derived from an EMBL/GenBank/DDBJ whole genome shotgun (WGS) entry which is preliminary data.</text>
</comment>
<dbReference type="Pfam" id="PF07885">
    <property type="entry name" value="Ion_trans_2"/>
    <property type="match status" value="1"/>
</dbReference>
<keyword evidence="7" id="KW-0407">Ion channel</keyword>
<evidence type="ECO:0000256" key="9">
    <source>
        <dbReference type="SAM" id="Phobius"/>
    </source>
</evidence>
<dbReference type="PANTHER" id="PTHR11003">
    <property type="entry name" value="POTASSIUM CHANNEL, SUBFAMILY K"/>
    <property type="match status" value="1"/>
</dbReference>
<dbReference type="GO" id="GO:0030322">
    <property type="term" value="P:stabilization of membrane potential"/>
    <property type="evidence" value="ECO:0007669"/>
    <property type="project" value="TreeGrafter"/>
</dbReference>
<evidence type="ECO:0000256" key="1">
    <source>
        <dbReference type="ARBA" id="ARBA00004141"/>
    </source>
</evidence>
<evidence type="ECO:0000256" key="5">
    <source>
        <dbReference type="ARBA" id="ARBA00023065"/>
    </source>
</evidence>
<proteinExistence type="predicted"/>
<feature type="transmembrane region" description="Helical" evidence="9">
    <location>
        <begin position="128"/>
        <end position="146"/>
    </location>
</feature>
<evidence type="ECO:0000259" key="10">
    <source>
        <dbReference type="Pfam" id="PF07885"/>
    </source>
</evidence>
<evidence type="ECO:0000313" key="11">
    <source>
        <dbReference type="EMBL" id="KAK3095656.1"/>
    </source>
</evidence>